<proteinExistence type="predicted"/>
<dbReference type="KEGG" id="otk:C6570_04895"/>
<organism evidence="1 2">
    <name type="scientific">Ottowia oryzae</name>
    <dbReference type="NCBI Taxonomy" id="2109914"/>
    <lineage>
        <taxon>Bacteria</taxon>
        <taxon>Pseudomonadati</taxon>
        <taxon>Pseudomonadota</taxon>
        <taxon>Betaproteobacteria</taxon>
        <taxon>Burkholderiales</taxon>
        <taxon>Comamonadaceae</taxon>
        <taxon>Ottowia</taxon>
    </lineage>
</organism>
<gene>
    <name evidence="1" type="ORF">C6570_04895</name>
</gene>
<evidence type="ECO:0000313" key="2">
    <source>
        <dbReference type="Proteomes" id="UP000239709"/>
    </source>
</evidence>
<dbReference type="RefSeq" id="WP_106702229.1">
    <property type="nucleotide sequence ID" value="NZ_CP027666.1"/>
</dbReference>
<name>A0A2S0MCX9_9BURK</name>
<keyword evidence="2" id="KW-1185">Reference proteome</keyword>
<dbReference type="EMBL" id="CP027666">
    <property type="protein sequence ID" value="AVO33666.1"/>
    <property type="molecule type" value="Genomic_DNA"/>
</dbReference>
<dbReference type="AlphaFoldDB" id="A0A2S0MCX9"/>
<evidence type="ECO:0000313" key="1">
    <source>
        <dbReference type="EMBL" id="AVO33666.1"/>
    </source>
</evidence>
<sequence>MTDGMSAQAARIEFLRRQEADLQRCLDQWPSRWSQRHALKKKTRQNLETVSRILRELAAHLIAGSY</sequence>
<dbReference type="Proteomes" id="UP000239709">
    <property type="component" value="Chromosome"/>
</dbReference>
<accession>A0A2S0MCX9</accession>
<protein>
    <submittedName>
        <fullName evidence="1">Uncharacterized protein</fullName>
    </submittedName>
</protein>
<reference evidence="1 2" key="1">
    <citation type="submission" date="2018-03" db="EMBL/GenBank/DDBJ databases">
        <title>Genome sequencing of Ottowia sp.</title>
        <authorList>
            <person name="Kim S.-J."/>
            <person name="Heo J."/>
            <person name="Kwon S.-W."/>
        </authorList>
    </citation>
    <scope>NUCLEOTIDE SEQUENCE [LARGE SCALE GENOMIC DNA]</scope>
    <source>
        <strain evidence="1 2">KADR8-3</strain>
    </source>
</reference>